<proteinExistence type="predicted"/>
<feature type="compositionally biased region" description="Polar residues" evidence="1">
    <location>
        <begin position="819"/>
        <end position="832"/>
    </location>
</feature>
<dbReference type="Gene3D" id="1.20.80.10">
    <property type="match status" value="1"/>
</dbReference>
<dbReference type="InterPro" id="IPR018979">
    <property type="entry name" value="FERM_N"/>
</dbReference>
<dbReference type="SMART" id="SM01195">
    <property type="entry name" value="FA"/>
    <property type="match status" value="1"/>
</dbReference>
<dbReference type="InterPro" id="IPR000299">
    <property type="entry name" value="FERM_domain"/>
</dbReference>
<accession>A0A1I7XG34</accession>
<feature type="compositionally biased region" description="Polar residues" evidence="1">
    <location>
        <begin position="522"/>
        <end position="531"/>
    </location>
</feature>
<dbReference type="PANTHER" id="PTHR45858:SF5">
    <property type="entry name" value="MOESIN_EZRIN_RADIXIN HOMOLOG 1"/>
    <property type="match status" value="1"/>
</dbReference>
<feature type="compositionally biased region" description="Basic and acidic residues" evidence="1">
    <location>
        <begin position="419"/>
        <end position="430"/>
    </location>
</feature>
<dbReference type="InterPro" id="IPR029071">
    <property type="entry name" value="Ubiquitin-like_domsf"/>
</dbReference>
<feature type="domain" description="FERM" evidence="2">
    <location>
        <begin position="44"/>
        <end position="365"/>
    </location>
</feature>
<dbReference type="Gene3D" id="3.10.20.90">
    <property type="entry name" value="Phosphatidylinositol 3-kinase Catalytic Subunit, Chain A, domain 1"/>
    <property type="match status" value="1"/>
</dbReference>
<dbReference type="PROSITE" id="PS50057">
    <property type="entry name" value="FERM_3"/>
    <property type="match status" value="1"/>
</dbReference>
<feature type="region of interest" description="Disordered" evidence="1">
    <location>
        <begin position="479"/>
        <end position="498"/>
    </location>
</feature>
<dbReference type="Gene3D" id="2.30.29.30">
    <property type="entry name" value="Pleckstrin-homology domain (PH domain)/Phosphotyrosine-binding domain (PTB)"/>
    <property type="match status" value="1"/>
</dbReference>
<dbReference type="PROSITE" id="PS00660">
    <property type="entry name" value="FERM_1"/>
    <property type="match status" value="1"/>
</dbReference>
<dbReference type="InterPro" id="IPR019747">
    <property type="entry name" value="FERM_CS"/>
</dbReference>
<reference evidence="4" key="1">
    <citation type="submission" date="2016-11" db="UniProtKB">
        <authorList>
            <consortium name="WormBaseParasite"/>
        </authorList>
    </citation>
    <scope>IDENTIFICATION</scope>
</reference>
<dbReference type="WBParaSite" id="Hba_16629">
    <property type="protein sequence ID" value="Hba_16629"/>
    <property type="gene ID" value="Hba_16629"/>
</dbReference>
<dbReference type="SUPFAM" id="SSF50729">
    <property type="entry name" value="PH domain-like"/>
    <property type="match status" value="1"/>
</dbReference>
<dbReference type="InterPro" id="IPR011993">
    <property type="entry name" value="PH-like_dom_sf"/>
</dbReference>
<dbReference type="CDD" id="cd17098">
    <property type="entry name" value="FERM_F1_FARP1_like"/>
    <property type="match status" value="1"/>
</dbReference>
<dbReference type="Pfam" id="PF08736">
    <property type="entry name" value="FA"/>
    <property type="match status" value="1"/>
</dbReference>
<feature type="region of interest" description="Disordered" evidence="1">
    <location>
        <begin position="809"/>
        <end position="835"/>
    </location>
</feature>
<dbReference type="InterPro" id="IPR035963">
    <property type="entry name" value="FERM_2"/>
</dbReference>
<dbReference type="Pfam" id="PF09379">
    <property type="entry name" value="FERM_N"/>
    <property type="match status" value="1"/>
</dbReference>
<dbReference type="AlphaFoldDB" id="A0A1I7XG34"/>
<feature type="compositionally biased region" description="Polar residues" evidence="1">
    <location>
        <begin position="626"/>
        <end position="644"/>
    </location>
</feature>
<organism evidence="3 4">
    <name type="scientific">Heterorhabditis bacteriophora</name>
    <name type="common">Entomopathogenic nematode worm</name>
    <dbReference type="NCBI Taxonomy" id="37862"/>
    <lineage>
        <taxon>Eukaryota</taxon>
        <taxon>Metazoa</taxon>
        <taxon>Ecdysozoa</taxon>
        <taxon>Nematoda</taxon>
        <taxon>Chromadorea</taxon>
        <taxon>Rhabditida</taxon>
        <taxon>Rhabditina</taxon>
        <taxon>Rhabditomorpha</taxon>
        <taxon>Strongyloidea</taxon>
        <taxon>Heterorhabditidae</taxon>
        <taxon>Heterorhabditis</taxon>
    </lineage>
</organism>
<dbReference type="SMART" id="SM00295">
    <property type="entry name" value="B41"/>
    <property type="match status" value="1"/>
</dbReference>
<evidence type="ECO:0000256" key="1">
    <source>
        <dbReference type="SAM" id="MobiDB-lite"/>
    </source>
</evidence>
<sequence length="1050" mass="118433">MAINRRVPWTLLIDLFPKAEMSGIPRGVGAPPPPGMDSKRGKLMCIKVRMLDDTVAVFHLGHKAVGQTLLDEVARHLNLLENDYFGLEFIDSIGNHVSIHLDLFVFLISLIFEYKSFQCWLDREKPILRQISTTNSDAKFYFIVKFYTPNPVDLEEEYTRYLMSLQIRRDLSVGDLQCAESTAALLAAYLVQSDCGDFSADDYPDASYLSHSRFIPHQTIQFQQKVMENHRNLVGMSPGESDLALLEVARRCDFYGIKFHTAKQYYKETIEFVFDNRNECKNFWKKCVEHHAFFRCSTVDGIRRDHRLFSKGSSFRYHGRTQKQLIDYVREHHKRREPFTRSLRSGVSSHCGPSTAIYSVVSDKKKNGRTHTSMPHLPNQSTLENSGTLDARSRPKKRSPSDRCTSDVESHEKPKHRDKQREQIDHRDTENMSLSLPNVLSDDIQVVCRELEIESKEPPKSASGDNFLDINSTRDYDNVSEDSYRLSDHERSTRSDVGVNPQVYQTTFTTKRIGNVIVKRVVSQSKSTPNTTDDEDGTSHADSSSRLSRPRRIKEYPFNTTNMIPIEIDGPNVDSSTRKSQGPIYTSSGALLLKPTILSTGKNVKSALDSNNYSTIITQPVQVTSDKSNISKSTDNSSPNNTYGATGPLPGKVITKENMIITPEGVNEKRQKPTPPPKFKKPIVPPHATLPQASFSTESSHPVVHMVGDEPLRAKSEEVPQKVENSCERRIPLSRPALISVQSEDNPDIKKCHLFNSEIPYTLTMRNVDSAESVLFSTFKNHRELFESHSLKRLNKSPDQFKRRKSLDLVPRKRLPSPGNYSSQDHTISPTTPDGDVLEYLLRRRSMSNDRSALSKKDKRGDLRRQTQPVRFDLPPSPCSPTAGGSTPFIGFLNDDVTDDCVSESRSLHDDMEKLEKTQTQSLLSLGGERRENSDDSDVLPPPPETVSKPPPPPPPPKPKGVAERVSEIKITTSVLTTSKVEPLTIEKIRADIEKKTNSISMPCSEEQQVEPQSPSTEDSPSFIDDSPKSSEESLPTSRRTKTGLLWTDF</sequence>
<keyword evidence="3" id="KW-1185">Reference proteome</keyword>
<evidence type="ECO:0000313" key="3">
    <source>
        <dbReference type="Proteomes" id="UP000095283"/>
    </source>
</evidence>
<feature type="compositionally biased region" description="Polar residues" evidence="1">
    <location>
        <begin position="998"/>
        <end position="1020"/>
    </location>
</feature>
<dbReference type="InterPro" id="IPR014352">
    <property type="entry name" value="FERM/acyl-CoA-bd_prot_sf"/>
</dbReference>
<feature type="region of interest" description="Disordered" evidence="1">
    <location>
        <begin position="521"/>
        <end position="555"/>
    </location>
</feature>
<dbReference type="PANTHER" id="PTHR45858">
    <property type="entry name" value="FERM DOMAIN CONTAINING PROTEIN"/>
    <property type="match status" value="1"/>
</dbReference>
<dbReference type="InterPro" id="IPR014847">
    <property type="entry name" value="FA"/>
</dbReference>
<evidence type="ECO:0000259" key="2">
    <source>
        <dbReference type="PROSITE" id="PS50057"/>
    </source>
</evidence>
<feature type="compositionally biased region" description="Polar residues" evidence="1">
    <location>
        <begin position="370"/>
        <end position="388"/>
    </location>
</feature>
<feature type="region of interest" description="Disordered" evidence="1">
    <location>
        <begin position="847"/>
        <end position="891"/>
    </location>
</feature>
<feature type="region of interest" description="Disordered" evidence="1">
    <location>
        <begin position="626"/>
        <end position="651"/>
    </location>
</feature>
<name>A0A1I7XG34_HETBA</name>
<feature type="region of interest" description="Disordered" evidence="1">
    <location>
        <begin position="995"/>
        <end position="1050"/>
    </location>
</feature>
<feature type="compositionally biased region" description="Basic and acidic residues" evidence="1">
    <location>
        <begin position="853"/>
        <end position="865"/>
    </location>
</feature>
<dbReference type="GO" id="GO:0005085">
    <property type="term" value="F:guanyl-nucleotide exchange factor activity"/>
    <property type="evidence" value="ECO:0007669"/>
    <property type="project" value="TreeGrafter"/>
</dbReference>
<dbReference type="InterPro" id="IPR019748">
    <property type="entry name" value="FERM_central"/>
</dbReference>
<protein>
    <submittedName>
        <fullName evidence="4">FERM domain-containing protein</fullName>
    </submittedName>
</protein>
<feature type="compositionally biased region" description="Basic and acidic residues" evidence="1">
    <location>
        <begin position="399"/>
        <end position="412"/>
    </location>
</feature>
<dbReference type="SUPFAM" id="SSF54236">
    <property type="entry name" value="Ubiquitin-like"/>
    <property type="match status" value="1"/>
</dbReference>
<feature type="region of interest" description="Disordered" evidence="1">
    <location>
        <begin position="923"/>
        <end position="966"/>
    </location>
</feature>
<dbReference type="InterPro" id="IPR051835">
    <property type="entry name" value="RAC1-GEF"/>
</dbReference>
<feature type="region of interest" description="Disordered" evidence="1">
    <location>
        <begin position="365"/>
        <end position="437"/>
    </location>
</feature>
<dbReference type="SUPFAM" id="SSF47031">
    <property type="entry name" value="Second domain of FERM"/>
    <property type="match status" value="1"/>
</dbReference>
<dbReference type="FunFam" id="1.20.80.10:FF:000005">
    <property type="entry name" value="FERM, RhoGEF and pleckstrin domain-containing protein 1"/>
    <property type="match status" value="1"/>
</dbReference>
<dbReference type="InterPro" id="IPR019749">
    <property type="entry name" value="Band_41_domain"/>
</dbReference>
<dbReference type="Proteomes" id="UP000095283">
    <property type="component" value="Unplaced"/>
</dbReference>
<dbReference type="CDD" id="cd14473">
    <property type="entry name" value="FERM_B-lobe"/>
    <property type="match status" value="1"/>
</dbReference>
<dbReference type="Pfam" id="PF00373">
    <property type="entry name" value="FERM_M"/>
    <property type="match status" value="1"/>
</dbReference>
<feature type="region of interest" description="Disordered" evidence="1">
    <location>
        <begin position="455"/>
        <end position="474"/>
    </location>
</feature>
<feature type="compositionally biased region" description="Basic and acidic residues" evidence="1">
    <location>
        <begin position="479"/>
        <end position="494"/>
    </location>
</feature>
<feature type="compositionally biased region" description="Pro residues" evidence="1">
    <location>
        <begin position="940"/>
        <end position="959"/>
    </location>
</feature>
<evidence type="ECO:0000313" key="4">
    <source>
        <dbReference type="WBParaSite" id="Hba_16629"/>
    </source>
</evidence>